<evidence type="ECO:0000313" key="1">
    <source>
        <dbReference type="EMBL" id="KAH6933252.1"/>
    </source>
</evidence>
<organism evidence="1 2">
    <name type="scientific">Hyalomma asiaticum</name>
    <name type="common">Tick</name>
    <dbReference type="NCBI Taxonomy" id="266040"/>
    <lineage>
        <taxon>Eukaryota</taxon>
        <taxon>Metazoa</taxon>
        <taxon>Ecdysozoa</taxon>
        <taxon>Arthropoda</taxon>
        <taxon>Chelicerata</taxon>
        <taxon>Arachnida</taxon>
        <taxon>Acari</taxon>
        <taxon>Parasitiformes</taxon>
        <taxon>Ixodida</taxon>
        <taxon>Ixodoidea</taxon>
        <taxon>Ixodidae</taxon>
        <taxon>Hyalomminae</taxon>
        <taxon>Hyalomma</taxon>
    </lineage>
</organism>
<dbReference type="EMBL" id="CM023484">
    <property type="protein sequence ID" value="KAH6933252.1"/>
    <property type="molecule type" value="Genomic_DNA"/>
</dbReference>
<evidence type="ECO:0000313" key="2">
    <source>
        <dbReference type="Proteomes" id="UP000821845"/>
    </source>
</evidence>
<gene>
    <name evidence="1" type="ORF">HPB50_013877</name>
</gene>
<keyword evidence="2" id="KW-1185">Reference proteome</keyword>
<reference evidence="1" key="1">
    <citation type="submission" date="2020-05" db="EMBL/GenBank/DDBJ databases">
        <title>Large-scale comparative analyses of tick genomes elucidate their genetic diversity and vector capacities.</title>
        <authorList>
            <person name="Jia N."/>
            <person name="Wang J."/>
            <person name="Shi W."/>
            <person name="Du L."/>
            <person name="Sun Y."/>
            <person name="Zhan W."/>
            <person name="Jiang J."/>
            <person name="Wang Q."/>
            <person name="Zhang B."/>
            <person name="Ji P."/>
            <person name="Sakyi L.B."/>
            <person name="Cui X."/>
            <person name="Yuan T."/>
            <person name="Jiang B."/>
            <person name="Yang W."/>
            <person name="Lam T.T.-Y."/>
            <person name="Chang Q."/>
            <person name="Ding S."/>
            <person name="Wang X."/>
            <person name="Zhu J."/>
            <person name="Ruan X."/>
            <person name="Zhao L."/>
            <person name="Wei J."/>
            <person name="Que T."/>
            <person name="Du C."/>
            <person name="Cheng J."/>
            <person name="Dai P."/>
            <person name="Han X."/>
            <person name="Huang E."/>
            <person name="Gao Y."/>
            <person name="Liu J."/>
            <person name="Shao H."/>
            <person name="Ye R."/>
            <person name="Li L."/>
            <person name="Wei W."/>
            <person name="Wang X."/>
            <person name="Wang C."/>
            <person name="Yang T."/>
            <person name="Huo Q."/>
            <person name="Li W."/>
            <person name="Guo W."/>
            <person name="Chen H."/>
            <person name="Zhou L."/>
            <person name="Ni X."/>
            <person name="Tian J."/>
            <person name="Zhou Y."/>
            <person name="Sheng Y."/>
            <person name="Liu T."/>
            <person name="Pan Y."/>
            <person name="Xia L."/>
            <person name="Li J."/>
            <person name="Zhao F."/>
            <person name="Cao W."/>
        </authorList>
    </citation>
    <scope>NUCLEOTIDE SEQUENCE</scope>
    <source>
        <strain evidence="1">Hyas-2018</strain>
    </source>
</reference>
<dbReference type="Proteomes" id="UP000821845">
    <property type="component" value="Chromosome 4"/>
</dbReference>
<proteinExistence type="predicted"/>
<name>A0ACB7SGQ8_HYAAI</name>
<comment type="caution">
    <text evidence="1">The sequence shown here is derived from an EMBL/GenBank/DDBJ whole genome shotgun (WGS) entry which is preliminary data.</text>
</comment>
<accession>A0ACB7SGQ8</accession>
<protein>
    <submittedName>
        <fullName evidence="1">Uncharacterized protein</fullName>
    </submittedName>
</protein>
<sequence length="194" mass="21183">MACTLERIPHQMHLGSGTVLVVVPGRAPLCLRCRNTGHIRRDCRVSRCSECRAFGHENVYCTRSYARAVRRSTGDRDELLMDEAEAANAALSSETPVASLQKSGDAGQEEEVETLQTPTATVTKEAACDLDAGDAAQCNATVLKNEEIEIQKRWRLTETHQSVATASTSAVWRRGPAPCSSRSGERLDARRNAL</sequence>